<dbReference type="CDD" id="cd05403">
    <property type="entry name" value="NT_KNTase_like"/>
    <property type="match status" value="1"/>
</dbReference>
<evidence type="ECO:0000256" key="3">
    <source>
        <dbReference type="ARBA" id="ARBA00022679"/>
    </source>
</evidence>
<keyword evidence="3" id="KW-0808">Transferase</keyword>
<dbReference type="Gene3D" id="3.30.460.10">
    <property type="entry name" value="Beta Polymerase, domain 2"/>
    <property type="match status" value="1"/>
</dbReference>
<proteinExistence type="inferred from homology"/>
<keyword evidence="12" id="KW-1185">Reference proteome</keyword>
<evidence type="ECO:0000256" key="1">
    <source>
        <dbReference type="ARBA" id="ARBA00001946"/>
    </source>
</evidence>
<comment type="caution">
    <text evidence="11">The sequence shown here is derived from an EMBL/GenBank/DDBJ whole genome shotgun (WGS) entry which is preliminary data.</text>
</comment>
<dbReference type="RefSeq" id="WP_265265226.1">
    <property type="nucleotide sequence ID" value="NZ_JAIHOM010000068.1"/>
</dbReference>
<dbReference type="InterPro" id="IPR052038">
    <property type="entry name" value="Type-VII_TA_antitoxin"/>
</dbReference>
<evidence type="ECO:0000256" key="2">
    <source>
        <dbReference type="ARBA" id="ARBA00022649"/>
    </source>
</evidence>
<dbReference type="PANTHER" id="PTHR33571:SF12">
    <property type="entry name" value="BSL3053 PROTEIN"/>
    <property type="match status" value="1"/>
</dbReference>
<dbReference type="Proteomes" id="UP001526426">
    <property type="component" value="Unassembled WGS sequence"/>
</dbReference>
<comment type="similarity">
    <text evidence="9">Belongs to the MntA antitoxin family.</text>
</comment>
<keyword evidence="2" id="KW-1277">Toxin-antitoxin system</keyword>
<organism evidence="11 12">
    <name type="scientific">Spirulina subsalsa FACHB-351</name>
    <dbReference type="NCBI Taxonomy" id="234711"/>
    <lineage>
        <taxon>Bacteria</taxon>
        <taxon>Bacillati</taxon>
        <taxon>Cyanobacteriota</taxon>
        <taxon>Cyanophyceae</taxon>
        <taxon>Spirulinales</taxon>
        <taxon>Spirulinaceae</taxon>
        <taxon>Spirulina</taxon>
    </lineage>
</organism>
<evidence type="ECO:0000313" key="12">
    <source>
        <dbReference type="Proteomes" id="UP001526426"/>
    </source>
</evidence>
<comment type="cofactor">
    <cofactor evidence="1">
        <name>Mg(2+)</name>
        <dbReference type="ChEBI" id="CHEBI:18420"/>
    </cofactor>
</comment>
<keyword evidence="8" id="KW-0460">Magnesium</keyword>
<evidence type="ECO:0000256" key="6">
    <source>
        <dbReference type="ARBA" id="ARBA00022741"/>
    </source>
</evidence>
<dbReference type="Pfam" id="PF01909">
    <property type="entry name" value="NTP_transf_2"/>
    <property type="match status" value="1"/>
</dbReference>
<evidence type="ECO:0000256" key="9">
    <source>
        <dbReference type="ARBA" id="ARBA00038276"/>
    </source>
</evidence>
<keyword evidence="5" id="KW-0479">Metal-binding</keyword>
<evidence type="ECO:0000256" key="5">
    <source>
        <dbReference type="ARBA" id="ARBA00022723"/>
    </source>
</evidence>
<name>A0ABT3L784_9CYAN</name>
<evidence type="ECO:0000313" key="11">
    <source>
        <dbReference type="EMBL" id="MCW6037371.1"/>
    </source>
</evidence>
<keyword evidence="7" id="KW-0067">ATP-binding</keyword>
<dbReference type="SUPFAM" id="SSF81301">
    <property type="entry name" value="Nucleotidyltransferase"/>
    <property type="match status" value="1"/>
</dbReference>
<keyword evidence="6" id="KW-0547">Nucleotide-binding</keyword>
<keyword evidence="4" id="KW-0548">Nucleotidyltransferase</keyword>
<dbReference type="InterPro" id="IPR002934">
    <property type="entry name" value="Polymerase_NTP_transf_dom"/>
</dbReference>
<dbReference type="InterPro" id="IPR043519">
    <property type="entry name" value="NT_sf"/>
</dbReference>
<evidence type="ECO:0000259" key="10">
    <source>
        <dbReference type="Pfam" id="PF01909"/>
    </source>
</evidence>
<feature type="domain" description="Polymerase nucleotidyl transferase" evidence="10">
    <location>
        <begin position="19"/>
        <end position="107"/>
    </location>
</feature>
<dbReference type="PANTHER" id="PTHR33571">
    <property type="entry name" value="SSL8005 PROTEIN"/>
    <property type="match status" value="1"/>
</dbReference>
<sequence length="113" mass="13052">MLPQSLSRIYARLGITPEHLAEFCQHHQIAELALFGSILRDDFNPDSDIDFLVSYLPTAQRNLLQKLCLQEQLETLLGRPVDLVSKTAIERSRNWLRRQNILSSAKVIYVARY</sequence>
<dbReference type="EMBL" id="JAIHOM010000068">
    <property type="protein sequence ID" value="MCW6037371.1"/>
    <property type="molecule type" value="Genomic_DNA"/>
</dbReference>
<evidence type="ECO:0000256" key="4">
    <source>
        <dbReference type="ARBA" id="ARBA00022695"/>
    </source>
</evidence>
<protein>
    <submittedName>
        <fullName evidence="11">Nucleotidyltransferase domain-containing protein</fullName>
    </submittedName>
</protein>
<evidence type="ECO:0000256" key="8">
    <source>
        <dbReference type="ARBA" id="ARBA00022842"/>
    </source>
</evidence>
<evidence type="ECO:0000256" key="7">
    <source>
        <dbReference type="ARBA" id="ARBA00022840"/>
    </source>
</evidence>
<accession>A0ABT3L784</accession>
<gene>
    <name evidence="11" type="ORF">K4A83_13970</name>
</gene>
<reference evidence="11 12" key="1">
    <citation type="submission" date="2021-08" db="EMBL/GenBank/DDBJ databases">
        <title>Draft genome sequence of Spirulina subsalsa with high tolerance to salinity and hype-accumulation of phycocyanin.</title>
        <authorList>
            <person name="Pei H."/>
            <person name="Jiang L."/>
        </authorList>
    </citation>
    <scope>NUCLEOTIDE SEQUENCE [LARGE SCALE GENOMIC DNA]</scope>
    <source>
        <strain evidence="11 12">FACHB-351</strain>
    </source>
</reference>